<evidence type="ECO:0000313" key="1">
    <source>
        <dbReference type="EMBL" id="RAX40356.1"/>
    </source>
</evidence>
<evidence type="ECO:0000313" key="2">
    <source>
        <dbReference type="Proteomes" id="UP000251205"/>
    </source>
</evidence>
<organism evidence="1 2">
    <name type="scientific">Rhizobium tropici</name>
    <dbReference type="NCBI Taxonomy" id="398"/>
    <lineage>
        <taxon>Bacteria</taxon>
        <taxon>Pseudomonadati</taxon>
        <taxon>Pseudomonadota</taxon>
        <taxon>Alphaproteobacteria</taxon>
        <taxon>Hyphomicrobiales</taxon>
        <taxon>Rhizobiaceae</taxon>
        <taxon>Rhizobium/Agrobacterium group</taxon>
        <taxon>Rhizobium</taxon>
    </lineage>
</organism>
<gene>
    <name evidence="1" type="ORF">DQ393_17210</name>
</gene>
<sequence length="70" mass="8050">MTSPFHFMALQDALNGIRVKSMAANLAWHITIEDVFIKALRGAVSQRCSFEIDQYLFTSLARRRGCKCWQ</sequence>
<dbReference type="Proteomes" id="UP000251205">
    <property type="component" value="Unassembled WGS sequence"/>
</dbReference>
<comment type="caution">
    <text evidence="1">The sequence shown here is derived from an EMBL/GenBank/DDBJ whole genome shotgun (WGS) entry which is preliminary data.</text>
</comment>
<dbReference type="AlphaFoldDB" id="A0A329YA83"/>
<name>A0A329YA83_RHITR</name>
<dbReference type="EMBL" id="QMKK01000042">
    <property type="protein sequence ID" value="RAX40356.1"/>
    <property type="molecule type" value="Genomic_DNA"/>
</dbReference>
<protein>
    <submittedName>
        <fullName evidence="1">Uncharacterized protein</fullName>
    </submittedName>
</protein>
<accession>A0A329YA83</accession>
<reference evidence="1 2" key="1">
    <citation type="submission" date="2018-06" db="EMBL/GenBank/DDBJ databases">
        <title>Whole Genome Sequence of an efficient microsymbiont, Rhizobium tropici.</title>
        <authorList>
            <person name="Srinivasan R."/>
            <person name="Singh H.V."/>
            <person name="Srivastava R."/>
            <person name="Kumari B."/>
            <person name="Radhakrishna A."/>
        </authorList>
    </citation>
    <scope>NUCLEOTIDE SEQUENCE [LARGE SCALE GENOMIC DNA]</scope>
    <source>
        <strain evidence="1 2">IGFRI Rhizo-19</strain>
    </source>
</reference>
<proteinExistence type="predicted"/>